<accession>A0A7S9SC52</accession>
<dbReference type="GO" id="GO:0009055">
    <property type="term" value="F:electron transfer activity"/>
    <property type="evidence" value="ECO:0007669"/>
    <property type="project" value="InterPro"/>
</dbReference>
<evidence type="ECO:0000256" key="1">
    <source>
        <dbReference type="SAM" id="SignalP"/>
    </source>
</evidence>
<gene>
    <name evidence="2" type="ORF">G5B96_09260</name>
</gene>
<evidence type="ECO:0000313" key="2">
    <source>
        <dbReference type="EMBL" id="QPI07493.1"/>
    </source>
</evidence>
<sequence>MRIVIIMAILANFIFAKDAFVSDIKTDLFDTTNNQVVGEIYEGSKVKVLEKKGDLSLVEVSGEVAANNPKVLAYKKEPLLTLLSLKDDTAKPKMKFWVKTGELSDNKVEAWDEVDLFYYDTCSSCHAAHKPKEHSMHEWEAYLSAMQSFAKINDEEKARILRYLQAFAKDGPASKK</sequence>
<evidence type="ECO:0000313" key="3">
    <source>
        <dbReference type="Proteomes" id="UP000594535"/>
    </source>
</evidence>
<dbReference type="Proteomes" id="UP000594535">
    <property type="component" value="Chromosome"/>
</dbReference>
<dbReference type="GO" id="GO:0020037">
    <property type="term" value="F:heme binding"/>
    <property type="evidence" value="ECO:0007669"/>
    <property type="project" value="InterPro"/>
</dbReference>
<keyword evidence="1" id="KW-0732">Signal</keyword>
<protein>
    <recommendedName>
        <fullName evidence="4">Molybdopterin-containing oxidoreductase I, DMSO/TMAO/BSO reductase family, monoheme c-type cytochrome</fullName>
    </recommendedName>
</protein>
<reference evidence="2 3" key="1">
    <citation type="journal article" date="2020" name="Microb. Genom.">
        <title>Analysis of complete Campylobacter concisus genomes identifies genomospecies features, secretion systems and novel plasmids and their association with severe ulcerative colitis.</title>
        <authorList>
            <person name="Liu F."/>
            <person name="Chen S."/>
            <person name="Luu L.D.W."/>
            <person name="Lee S.A."/>
            <person name="Tay A.C.Y."/>
            <person name="Wu R."/>
            <person name="Riordan S.M."/>
            <person name="Lan R."/>
            <person name="Liu L."/>
            <person name="Zhang L."/>
        </authorList>
    </citation>
    <scope>NUCLEOTIDE SEQUENCE [LARGE SCALE GENOMIC DNA]</scope>
    <source>
        <strain evidence="2 3">H9O-S2</strain>
    </source>
</reference>
<feature type="signal peptide" evidence="1">
    <location>
        <begin position="1"/>
        <end position="16"/>
    </location>
</feature>
<name>A0A7S9SC52_9BACT</name>
<proteinExistence type="predicted"/>
<dbReference type="EMBL" id="CP049232">
    <property type="protein sequence ID" value="QPI07493.1"/>
    <property type="molecule type" value="Genomic_DNA"/>
</dbReference>
<organism evidence="2 3">
    <name type="scientific">Campylobacter concisus</name>
    <dbReference type="NCBI Taxonomy" id="199"/>
    <lineage>
        <taxon>Bacteria</taxon>
        <taxon>Pseudomonadati</taxon>
        <taxon>Campylobacterota</taxon>
        <taxon>Epsilonproteobacteria</taxon>
        <taxon>Campylobacterales</taxon>
        <taxon>Campylobacteraceae</taxon>
        <taxon>Campylobacter</taxon>
    </lineage>
</organism>
<dbReference type="InterPro" id="IPR036909">
    <property type="entry name" value="Cyt_c-like_dom_sf"/>
</dbReference>
<dbReference type="Pfam" id="PF09626">
    <property type="entry name" value="DHC"/>
    <property type="match status" value="1"/>
</dbReference>
<dbReference type="AlphaFoldDB" id="A0A7S9SC52"/>
<feature type="chain" id="PRO_5032705665" description="Molybdopterin-containing oxidoreductase I, DMSO/TMAO/BSO reductase family, monoheme c-type cytochrome" evidence="1">
    <location>
        <begin position="17"/>
        <end position="176"/>
    </location>
</feature>
<evidence type="ECO:0008006" key="4">
    <source>
        <dbReference type="Google" id="ProtNLM"/>
    </source>
</evidence>
<dbReference type="Gene3D" id="1.10.760.10">
    <property type="entry name" value="Cytochrome c-like domain"/>
    <property type="match status" value="1"/>
</dbReference>
<dbReference type="RefSeq" id="WP_035169966.1">
    <property type="nucleotide sequence ID" value="NZ_CP049232.1"/>
</dbReference>
<dbReference type="SUPFAM" id="SSF46626">
    <property type="entry name" value="Cytochrome c"/>
    <property type="match status" value="1"/>
</dbReference>
<dbReference type="InterPro" id="IPR018588">
    <property type="entry name" value="Dihaem_cytochrome-c"/>
</dbReference>